<evidence type="ECO:0000313" key="2">
    <source>
        <dbReference type="Proteomes" id="UP000326289"/>
    </source>
</evidence>
<proteinExistence type="predicted"/>
<dbReference type="AlphaFoldDB" id="A0A5N6J5F6"/>
<gene>
    <name evidence="1" type="ORF">BDV30DRAFT_108227</name>
</gene>
<sequence>MVLYLLVGSRRVLTGPFFLPSFTTPDPDILPISFLSLTHLWFCASPPAVGCSPPQKLPASAVAWDLRHHLFFPLFLFYFSLLRPIVIINQFSGPQQPLEPRKENRPKA</sequence>
<name>A0A5N6J5F6_9EURO</name>
<keyword evidence="2" id="KW-1185">Reference proteome</keyword>
<organism evidence="1 2">
    <name type="scientific">Aspergillus minisclerotigenes</name>
    <dbReference type="NCBI Taxonomy" id="656917"/>
    <lineage>
        <taxon>Eukaryota</taxon>
        <taxon>Fungi</taxon>
        <taxon>Dikarya</taxon>
        <taxon>Ascomycota</taxon>
        <taxon>Pezizomycotina</taxon>
        <taxon>Eurotiomycetes</taxon>
        <taxon>Eurotiomycetidae</taxon>
        <taxon>Eurotiales</taxon>
        <taxon>Aspergillaceae</taxon>
        <taxon>Aspergillus</taxon>
        <taxon>Aspergillus subgen. Circumdati</taxon>
    </lineage>
</organism>
<reference evidence="1 2" key="1">
    <citation type="submission" date="2019-04" db="EMBL/GenBank/DDBJ databases">
        <title>Fungal friends and foes A comparative genomics study of 23 Aspergillus species from section Flavi.</title>
        <authorList>
            <consortium name="DOE Joint Genome Institute"/>
            <person name="Kjaerbolling I."/>
            <person name="Vesth T.C."/>
            <person name="Frisvad J.C."/>
            <person name="Nybo J.L."/>
            <person name="Theobald S."/>
            <person name="Kildgaard S."/>
            <person name="Petersen T.I."/>
            <person name="Kuo A."/>
            <person name="Sato A."/>
            <person name="Lyhne E.K."/>
            <person name="Kogle M.E."/>
            <person name="Wiebenga A."/>
            <person name="Kun R.S."/>
            <person name="Lubbers R.J."/>
            <person name="Makela M.R."/>
            <person name="Barry K."/>
            <person name="Chovatia M."/>
            <person name="Clum A."/>
            <person name="Daum C."/>
            <person name="Haridas S."/>
            <person name="He G."/>
            <person name="LaButti K."/>
            <person name="Lipzen A."/>
            <person name="Mondo S."/>
            <person name="Pangilinan J."/>
            <person name="Riley R."/>
            <person name="Salamov A."/>
            <person name="Simmons B.A."/>
            <person name="Magnuson J.K."/>
            <person name="Henrissat B."/>
            <person name="Mortensen U.H."/>
            <person name="Larsen T.O."/>
            <person name="De vries R.P."/>
            <person name="Grigoriev I.V."/>
            <person name="Machida M."/>
            <person name="Baker S.E."/>
            <person name="Andersen M.R."/>
        </authorList>
    </citation>
    <scope>NUCLEOTIDE SEQUENCE [LARGE SCALE GENOMIC DNA]</scope>
    <source>
        <strain evidence="1 2">CBS 117635</strain>
    </source>
</reference>
<accession>A0A5N6J5F6</accession>
<dbReference type="Proteomes" id="UP000326289">
    <property type="component" value="Unassembled WGS sequence"/>
</dbReference>
<evidence type="ECO:0000313" key="1">
    <source>
        <dbReference type="EMBL" id="KAB8273490.1"/>
    </source>
</evidence>
<dbReference type="EMBL" id="ML732795">
    <property type="protein sequence ID" value="KAB8273490.1"/>
    <property type="molecule type" value="Genomic_DNA"/>
</dbReference>
<protein>
    <submittedName>
        <fullName evidence="1">Uncharacterized protein</fullName>
    </submittedName>
</protein>